<dbReference type="GO" id="GO:0020037">
    <property type="term" value="F:heme binding"/>
    <property type="evidence" value="ECO:0007669"/>
    <property type="project" value="InterPro"/>
</dbReference>
<evidence type="ECO:0000256" key="5">
    <source>
        <dbReference type="SAM" id="SignalP"/>
    </source>
</evidence>
<protein>
    <recommendedName>
        <fullName evidence="6">Cytochrome c domain-containing protein</fullName>
    </recommendedName>
</protein>
<dbReference type="GO" id="GO:0009055">
    <property type="term" value="F:electron transfer activity"/>
    <property type="evidence" value="ECO:0007669"/>
    <property type="project" value="InterPro"/>
</dbReference>
<accession>A0A919CRP8</accession>
<evidence type="ECO:0000256" key="3">
    <source>
        <dbReference type="ARBA" id="ARBA00023004"/>
    </source>
</evidence>
<feature type="domain" description="Cytochrome c" evidence="6">
    <location>
        <begin position="28"/>
        <end position="106"/>
    </location>
</feature>
<gene>
    <name evidence="7" type="ORF">GCM10017083_45770</name>
</gene>
<dbReference type="Gene3D" id="1.10.760.10">
    <property type="entry name" value="Cytochrome c-like domain"/>
    <property type="match status" value="1"/>
</dbReference>
<comment type="caution">
    <text evidence="7">The sequence shown here is derived from an EMBL/GenBank/DDBJ whole genome shotgun (WGS) entry which is preliminary data.</text>
</comment>
<sequence length="106" mass="11370">MTVHRMAFVAACCGMLAAAPAAAAESIDPAKRGAEIAARWCSDCHASGASARASDVGPPFPKIARERSADYLRGFLANPHVRGQMPPFDLTRDRIEDLVAYLQSLR</sequence>
<dbReference type="AlphaFoldDB" id="A0A919CRP8"/>
<feature type="signal peptide" evidence="5">
    <location>
        <begin position="1"/>
        <end position="23"/>
    </location>
</feature>
<keyword evidence="5" id="KW-0732">Signal</keyword>
<evidence type="ECO:0000313" key="7">
    <source>
        <dbReference type="EMBL" id="GHD60103.1"/>
    </source>
</evidence>
<dbReference type="SUPFAM" id="SSF46626">
    <property type="entry name" value="Cytochrome c"/>
    <property type="match status" value="1"/>
</dbReference>
<dbReference type="PROSITE" id="PS51007">
    <property type="entry name" value="CYTC"/>
    <property type="match status" value="1"/>
</dbReference>
<evidence type="ECO:0000313" key="8">
    <source>
        <dbReference type="Proteomes" id="UP000630353"/>
    </source>
</evidence>
<dbReference type="InterPro" id="IPR036909">
    <property type="entry name" value="Cyt_c-like_dom_sf"/>
</dbReference>
<evidence type="ECO:0000256" key="2">
    <source>
        <dbReference type="ARBA" id="ARBA00022723"/>
    </source>
</evidence>
<dbReference type="RefSeq" id="WP_189994022.1">
    <property type="nucleotide sequence ID" value="NZ_BMZS01000011.1"/>
</dbReference>
<proteinExistence type="predicted"/>
<keyword evidence="1 4" id="KW-0349">Heme</keyword>
<dbReference type="GO" id="GO:0046872">
    <property type="term" value="F:metal ion binding"/>
    <property type="evidence" value="ECO:0007669"/>
    <property type="project" value="UniProtKB-KW"/>
</dbReference>
<feature type="chain" id="PRO_5036834428" description="Cytochrome c domain-containing protein" evidence="5">
    <location>
        <begin position="24"/>
        <end position="106"/>
    </location>
</feature>
<evidence type="ECO:0000256" key="1">
    <source>
        <dbReference type="ARBA" id="ARBA00022617"/>
    </source>
</evidence>
<dbReference type="Pfam" id="PF13442">
    <property type="entry name" value="Cytochrome_CBB3"/>
    <property type="match status" value="1"/>
</dbReference>
<evidence type="ECO:0000256" key="4">
    <source>
        <dbReference type="PROSITE-ProRule" id="PRU00433"/>
    </source>
</evidence>
<dbReference type="EMBL" id="BMZS01000011">
    <property type="protein sequence ID" value="GHD60103.1"/>
    <property type="molecule type" value="Genomic_DNA"/>
</dbReference>
<dbReference type="Proteomes" id="UP000630353">
    <property type="component" value="Unassembled WGS sequence"/>
</dbReference>
<name>A0A919CRP8_9PROT</name>
<reference evidence="7" key="2">
    <citation type="submission" date="2020-09" db="EMBL/GenBank/DDBJ databases">
        <authorList>
            <person name="Sun Q."/>
            <person name="Kim S."/>
        </authorList>
    </citation>
    <scope>NUCLEOTIDE SEQUENCE</scope>
    <source>
        <strain evidence="7">KCTC 42651</strain>
    </source>
</reference>
<keyword evidence="8" id="KW-1185">Reference proteome</keyword>
<evidence type="ECO:0000259" key="6">
    <source>
        <dbReference type="PROSITE" id="PS51007"/>
    </source>
</evidence>
<dbReference type="InterPro" id="IPR009056">
    <property type="entry name" value="Cyt_c-like_dom"/>
</dbReference>
<reference evidence="7" key="1">
    <citation type="journal article" date="2014" name="Int. J. Syst. Evol. Microbiol.">
        <title>Complete genome sequence of Corynebacterium casei LMG S-19264T (=DSM 44701T), isolated from a smear-ripened cheese.</title>
        <authorList>
            <consortium name="US DOE Joint Genome Institute (JGI-PGF)"/>
            <person name="Walter F."/>
            <person name="Albersmeier A."/>
            <person name="Kalinowski J."/>
            <person name="Ruckert C."/>
        </authorList>
    </citation>
    <scope>NUCLEOTIDE SEQUENCE</scope>
    <source>
        <strain evidence="7">KCTC 42651</strain>
    </source>
</reference>
<organism evidence="7 8">
    <name type="scientific">Thalassobaculum fulvum</name>
    <dbReference type="NCBI Taxonomy" id="1633335"/>
    <lineage>
        <taxon>Bacteria</taxon>
        <taxon>Pseudomonadati</taxon>
        <taxon>Pseudomonadota</taxon>
        <taxon>Alphaproteobacteria</taxon>
        <taxon>Rhodospirillales</taxon>
        <taxon>Thalassobaculaceae</taxon>
        <taxon>Thalassobaculum</taxon>
    </lineage>
</organism>
<keyword evidence="2 4" id="KW-0479">Metal-binding</keyword>
<keyword evidence="3 4" id="KW-0408">Iron</keyword>